<dbReference type="AlphaFoldDB" id="A0AAN9LGT3"/>
<keyword evidence="3" id="KW-1185">Reference proteome</keyword>
<evidence type="ECO:0000313" key="2">
    <source>
        <dbReference type="EMBL" id="KAK7333924.1"/>
    </source>
</evidence>
<proteinExistence type="predicted"/>
<evidence type="ECO:0000256" key="1">
    <source>
        <dbReference type="SAM" id="MobiDB-lite"/>
    </source>
</evidence>
<accession>A0AAN9LGT3</accession>
<dbReference type="Proteomes" id="UP001374584">
    <property type="component" value="Unassembled WGS sequence"/>
</dbReference>
<dbReference type="EMBL" id="JAYMYR010000011">
    <property type="protein sequence ID" value="KAK7333924.1"/>
    <property type="molecule type" value="Genomic_DNA"/>
</dbReference>
<reference evidence="2 3" key="1">
    <citation type="submission" date="2024-01" db="EMBL/GenBank/DDBJ databases">
        <title>The genomes of 5 underutilized Papilionoideae crops provide insights into root nodulation and disease resistanc.</title>
        <authorList>
            <person name="Jiang F."/>
        </authorList>
    </citation>
    <scope>NUCLEOTIDE SEQUENCE [LARGE SCALE GENOMIC DNA]</scope>
    <source>
        <strain evidence="2">JINMINGXINNONG_FW02</strain>
        <tissue evidence="2">Leaves</tissue>
    </source>
</reference>
<protein>
    <submittedName>
        <fullName evidence="2">Uncharacterized protein</fullName>
    </submittedName>
</protein>
<feature type="region of interest" description="Disordered" evidence="1">
    <location>
        <begin position="190"/>
        <end position="222"/>
    </location>
</feature>
<sequence length="249" mass="26911">MRTSPGREVCGHRQGARYADIARARGDIFVEKVSYTSKGGHVVGSDQRGIGNYGDRGCRAGRRERGLNLGRPKGCVGRGLQLILHHPQLSIYWVSEKGGQLDPMGSLRSGKDRSLITCHLSCAEIEWGLPVAEPSGLLGPRAEKARGLRMPELPSPVFFSVTVLIAFHTLGKHLTNSFATQQILAQDDKLVEGGPSGRPGYPAGKSLTTPVGPKTVEEPKATHTQEVEGFICSFQKITVEEPKGITFKS</sequence>
<evidence type="ECO:0000313" key="3">
    <source>
        <dbReference type="Proteomes" id="UP001374584"/>
    </source>
</evidence>
<organism evidence="2 3">
    <name type="scientific">Phaseolus coccineus</name>
    <name type="common">Scarlet runner bean</name>
    <name type="synonym">Phaseolus multiflorus</name>
    <dbReference type="NCBI Taxonomy" id="3886"/>
    <lineage>
        <taxon>Eukaryota</taxon>
        <taxon>Viridiplantae</taxon>
        <taxon>Streptophyta</taxon>
        <taxon>Embryophyta</taxon>
        <taxon>Tracheophyta</taxon>
        <taxon>Spermatophyta</taxon>
        <taxon>Magnoliopsida</taxon>
        <taxon>eudicotyledons</taxon>
        <taxon>Gunneridae</taxon>
        <taxon>Pentapetalae</taxon>
        <taxon>rosids</taxon>
        <taxon>fabids</taxon>
        <taxon>Fabales</taxon>
        <taxon>Fabaceae</taxon>
        <taxon>Papilionoideae</taxon>
        <taxon>50 kb inversion clade</taxon>
        <taxon>NPAAA clade</taxon>
        <taxon>indigoferoid/millettioid clade</taxon>
        <taxon>Phaseoleae</taxon>
        <taxon>Phaseolus</taxon>
    </lineage>
</organism>
<comment type="caution">
    <text evidence="2">The sequence shown here is derived from an EMBL/GenBank/DDBJ whole genome shotgun (WGS) entry which is preliminary data.</text>
</comment>
<name>A0AAN9LGT3_PHACN</name>
<gene>
    <name evidence="2" type="ORF">VNO80_30705</name>
</gene>